<evidence type="ECO:0000313" key="2">
    <source>
        <dbReference type="EMBL" id="MEE6146940.1"/>
    </source>
</evidence>
<gene>
    <name evidence="2" type="ORF">VXJ25_02850</name>
</gene>
<reference evidence="2 3" key="1">
    <citation type="submission" date="2024-01" db="EMBL/GenBank/DDBJ databases">
        <title>Description of Olsenella sp. nov., isolated from pig feces.</title>
        <authorList>
            <person name="Chang Y.-H."/>
        </authorList>
    </citation>
    <scope>NUCLEOTIDE SEQUENCE [LARGE SCALE GENOMIC DNA]</scope>
    <source>
        <strain evidence="2 3">YH-ols2223</strain>
    </source>
</reference>
<comment type="caution">
    <text evidence="2">The sequence shown here is derived from an EMBL/GenBank/DDBJ whole genome shotgun (WGS) entry which is preliminary data.</text>
</comment>
<dbReference type="Gene3D" id="3.10.620.30">
    <property type="match status" value="1"/>
</dbReference>
<dbReference type="PANTHER" id="PTHR38339:SF1">
    <property type="entry name" value="TRANSGLUTAMINASE-LIKE DOMAIN-CONTAINING PROTEIN"/>
    <property type="match status" value="1"/>
</dbReference>
<organism evidence="2 3">
    <name type="scientific">Olsenella absiana</name>
    <dbReference type="NCBI Taxonomy" id="3115222"/>
    <lineage>
        <taxon>Bacteria</taxon>
        <taxon>Bacillati</taxon>
        <taxon>Actinomycetota</taxon>
        <taxon>Coriobacteriia</taxon>
        <taxon>Coriobacteriales</taxon>
        <taxon>Atopobiaceae</taxon>
        <taxon>Olsenella</taxon>
    </lineage>
</organism>
<sequence>MSGEASAVGAPSSTWAAEKDARLRASVRNEDFALVSRPLDPGLERLERSGRTSEAMRRIEGELAAGDLEPERAARLRVELYRLRRVCQEYRLSREDVLGGLRGRLKGASGDADALLDELMERRLVDWREIDGERRFLPRYLETLERHAGEVPGLEASRDPDAKGLVRTLVSMRETCSQARRITLRATVASRAPVAPEDVVRAWLPLPVECGEQRGVEVFYESTPGGVVSPVDSAQRTIFWEGRGAELPLVEGRASFQVLYRYTIQVPYVALYQAADEAGSRRRQGVPTYPGPADAPTDLAPYLGEKAPHIVFTPFLRALARRVVGERRDALSRARAIYDYVTSSVKYHYQPAYVALGSIADTTARTLTGDCGCMSLLFITLCRIAGVPARWQSGLYVRPQGARPHDWAQFYAGPYGWRWVDCSFGASAYRSGDELRRTHYFGNLDPLRMIACTDFYEPLTPPDDALREDPFDNQRGEMSVGDVGLAGSEMERSVEVVDFEEA</sequence>
<dbReference type="InterPro" id="IPR002931">
    <property type="entry name" value="Transglutaminase-like"/>
</dbReference>
<accession>A0ABU7R8M9</accession>
<keyword evidence="3" id="KW-1185">Reference proteome</keyword>
<dbReference type="EMBL" id="JAZGJQ010000002">
    <property type="protein sequence ID" value="MEE6146940.1"/>
    <property type="molecule type" value="Genomic_DNA"/>
</dbReference>
<dbReference type="InterPro" id="IPR038765">
    <property type="entry name" value="Papain-like_cys_pep_sf"/>
</dbReference>
<dbReference type="Pfam" id="PF01841">
    <property type="entry name" value="Transglut_core"/>
    <property type="match status" value="1"/>
</dbReference>
<evidence type="ECO:0000259" key="1">
    <source>
        <dbReference type="SMART" id="SM00460"/>
    </source>
</evidence>
<dbReference type="SMART" id="SM00460">
    <property type="entry name" value="TGc"/>
    <property type="match status" value="1"/>
</dbReference>
<dbReference type="PANTHER" id="PTHR38339">
    <property type="entry name" value="TRANSGLUTAMINASE DOMAIN PROTEIN"/>
    <property type="match status" value="1"/>
</dbReference>
<feature type="domain" description="Transglutaminase-like" evidence="1">
    <location>
        <begin position="363"/>
        <end position="424"/>
    </location>
</feature>
<dbReference type="RefSeq" id="WP_330957706.1">
    <property type="nucleotide sequence ID" value="NZ_JAZGJQ010000002.1"/>
</dbReference>
<name>A0ABU7R8M9_9ACTN</name>
<dbReference type="SUPFAM" id="SSF54001">
    <property type="entry name" value="Cysteine proteinases"/>
    <property type="match status" value="1"/>
</dbReference>
<evidence type="ECO:0000313" key="3">
    <source>
        <dbReference type="Proteomes" id="UP001332931"/>
    </source>
</evidence>
<protein>
    <submittedName>
        <fullName evidence="2">Transglutaminase-like domain-containing protein</fullName>
    </submittedName>
</protein>
<dbReference type="Proteomes" id="UP001332931">
    <property type="component" value="Unassembled WGS sequence"/>
</dbReference>
<proteinExistence type="predicted"/>